<accession>A0A5D3GH96</accession>
<dbReference type="RefSeq" id="WP_148852518.1">
    <property type="nucleotide sequence ID" value="NZ_VSRO01000001.1"/>
</dbReference>
<reference evidence="1 2" key="1">
    <citation type="submission" date="2019-08" db="EMBL/GenBank/DDBJ databases">
        <title>Subclass B2 metallo-beta lactamase from Pseudomonas synxantha.</title>
        <authorList>
            <person name="Poirel L."/>
            <person name="Palmieri M."/>
            <person name="Masseron A."/>
            <person name="Perreten V."/>
            <person name="Nordman P."/>
        </authorList>
    </citation>
    <scope>NUCLEOTIDE SEQUENCE [LARGE SCALE GENOMIC DNA]</scope>
    <source>
        <strain evidence="1 2">MCP106</strain>
    </source>
</reference>
<dbReference type="Proteomes" id="UP000324029">
    <property type="component" value="Unassembled WGS sequence"/>
</dbReference>
<reference evidence="1 2" key="2">
    <citation type="submission" date="2019-08" db="EMBL/GenBank/DDBJ databases">
        <authorList>
            <person name="Brilhante M."/>
            <person name="Perreten V."/>
        </authorList>
    </citation>
    <scope>NUCLEOTIDE SEQUENCE [LARGE SCALE GENOMIC DNA]</scope>
    <source>
        <strain evidence="1 2">MCP106</strain>
    </source>
</reference>
<organism evidence="1 2">
    <name type="scientific">Pseudomonas synxantha</name>
    <dbReference type="NCBI Taxonomy" id="47883"/>
    <lineage>
        <taxon>Bacteria</taxon>
        <taxon>Pseudomonadati</taxon>
        <taxon>Pseudomonadota</taxon>
        <taxon>Gammaproteobacteria</taxon>
        <taxon>Pseudomonadales</taxon>
        <taxon>Pseudomonadaceae</taxon>
        <taxon>Pseudomonas</taxon>
    </lineage>
</organism>
<evidence type="ECO:0000313" key="1">
    <source>
        <dbReference type="EMBL" id="TYK60327.1"/>
    </source>
</evidence>
<dbReference type="AlphaFoldDB" id="A0A5D3GH96"/>
<comment type="caution">
    <text evidence="1">The sequence shown here is derived from an EMBL/GenBank/DDBJ whole genome shotgun (WGS) entry which is preliminary data.</text>
</comment>
<evidence type="ECO:0000313" key="2">
    <source>
        <dbReference type="Proteomes" id="UP000324029"/>
    </source>
</evidence>
<gene>
    <name evidence="1" type="ORF">FXO26_04210</name>
</gene>
<name>A0A5D3GH96_9PSED</name>
<sequence length="65" mass="7424">MSLLDQCRHCDTPLSADEKASRLCDECSYFAADYQRYDALREEGYMPHQAKLMCGLADPPDPHDE</sequence>
<proteinExistence type="predicted"/>
<dbReference type="EMBL" id="VSRO01000001">
    <property type="protein sequence ID" value="TYK60327.1"/>
    <property type="molecule type" value="Genomic_DNA"/>
</dbReference>
<protein>
    <submittedName>
        <fullName evidence="1">Uncharacterized protein</fullName>
    </submittedName>
</protein>